<accession>A0ABS9K9I0</accession>
<organism evidence="2 3">
    <name type="scientific">Rhodohalobacter sulfatireducens</name>
    <dbReference type="NCBI Taxonomy" id="2911366"/>
    <lineage>
        <taxon>Bacteria</taxon>
        <taxon>Pseudomonadati</taxon>
        <taxon>Balneolota</taxon>
        <taxon>Balneolia</taxon>
        <taxon>Balneolales</taxon>
        <taxon>Balneolaceae</taxon>
        <taxon>Rhodohalobacter</taxon>
    </lineage>
</organism>
<dbReference type="InterPro" id="IPR016187">
    <property type="entry name" value="CTDL_fold"/>
</dbReference>
<dbReference type="SUPFAM" id="SSF56436">
    <property type="entry name" value="C-type lectin-like"/>
    <property type="match status" value="1"/>
</dbReference>
<dbReference type="InterPro" id="IPR042095">
    <property type="entry name" value="SUMF_sf"/>
</dbReference>
<dbReference type="PANTHER" id="PTHR23150">
    <property type="entry name" value="SULFATASE MODIFYING FACTOR 1, 2"/>
    <property type="match status" value="1"/>
</dbReference>
<dbReference type="RefSeq" id="WP_237852349.1">
    <property type="nucleotide sequence ID" value="NZ_JAKLWS010000002.1"/>
</dbReference>
<evidence type="ECO:0000313" key="3">
    <source>
        <dbReference type="Proteomes" id="UP001165366"/>
    </source>
</evidence>
<reference evidence="2" key="2">
    <citation type="submission" date="2024-05" db="EMBL/GenBank/DDBJ databases">
        <title>Rhodohalobacter halophilus gen. nov., sp. nov., a moderately halophilic member of the family Balneolaceae.</title>
        <authorList>
            <person name="Xia J."/>
        </authorList>
    </citation>
    <scope>NUCLEOTIDE SEQUENCE</scope>
    <source>
        <strain evidence="2">WB101</strain>
    </source>
</reference>
<dbReference type="InterPro" id="IPR051043">
    <property type="entry name" value="Sulfatase_Mod_Factor_Kinase"/>
</dbReference>
<gene>
    <name evidence="2" type="ORF">L6773_02925</name>
</gene>
<protein>
    <submittedName>
        <fullName evidence="2">Formylglycine-generating enzyme family protein</fullName>
    </submittedName>
</protein>
<dbReference type="Proteomes" id="UP001165366">
    <property type="component" value="Unassembled WGS sequence"/>
</dbReference>
<reference evidence="2" key="1">
    <citation type="submission" date="2022-01" db="EMBL/GenBank/DDBJ databases">
        <authorList>
            <person name="Wang Y."/>
        </authorList>
    </citation>
    <scope>NUCLEOTIDE SEQUENCE</scope>
    <source>
        <strain evidence="2">WB101</strain>
    </source>
</reference>
<dbReference type="PANTHER" id="PTHR23150:SF19">
    <property type="entry name" value="FORMYLGLYCINE-GENERATING ENZYME"/>
    <property type="match status" value="1"/>
</dbReference>
<keyword evidence="3" id="KW-1185">Reference proteome</keyword>
<dbReference type="EMBL" id="JAKLWS010000002">
    <property type="protein sequence ID" value="MCG2587505.1"/>
    <property type="molecule type" value="Genomic_DNA"/>
</dbReference>
<comment type="caution">
    <text evidence="2">The sequence shown here is derived from an EMBL/GenBank/DDBJ whole genome shotgun (WGS) entry which is preliminary data.</text>
</comment>
<sequence length="331" mass="38335">MVQSIRNESVNRSIVKFSILTSLITLLFTHFLHAQSSFVPYNVDINAPIQMVPIEGGTFVMGDENENSQQVDVEVNSFWMGSYEITWEQYYQFSTEVMSNLQEESLPGADIGVNADVISLPTPPYVDMSFGMGTDGYPAISMTHYTASMFTKWLTAKTGKFYRLPTEAEWEYACKANDETIDLNLKEQVWYRENSNQTYQKVGTKKPNQFGLYDMPGNIAEWTTDQFYQDYIHKIENMGSEPVKNPWFKPTELYPRAVRGASWMDAESEVSCNKRRASNSDWKRLDPQIPKSLWWHTSAQFLGFRIVRPLNEPTPEEMKKYWPEEIDDFGR</sequence>
<evidence type="ECO:0000313" key="2">
    <source>
        <dbReference type="EMBL" id="MCG2587505.1"/>
    </source>
</evidence>
<name>A0ABS9K9I0_9BACT</name>
<dbReference type="Gene3D" id="3.90.1580.10">
    <property type="entry name" value="paralog of FGE (formylglycine-generating enzyme)"/>
    <property type="match status" value="1"/>
</dbReference>
<proteinExistence type="predicted"/>
<dbReference type="Pfam" id="PF03781">
    <property type="entry name" value="FGE-sulfatase"/>
    <property type="match status" value="1"/>
</dbReference>
<evidence type="ECO:0000259" key="1">
    <source>
        <dbReference type="Pfam" id="PF03781"/>
    </source>
</evidence>
<dbReference type="InterPro" id="IPR005532">
    <property type="entry name" value="SUMF_dom"/>
</dbReference>
<feature type="domain" description="Sulfatase-modifying factor enzyme-like" evidence="1">
    <location>
        <begin position="50"/>
        <end position="283"/>
    </location>
</feature>